<evidence type="ECO:0000256" key="1">
    <source>
        <dbReference type="ARBA" id="ARBA00004323"/>
    </source>
</evidence>
<evidence type="ECO:0000256" key="9">
    <source>
        <dbReference type="ARBA" id="ARBA00023180"/>
    </source>
</evidence>
<dbReference type="Gene3D" id="3.40.50.150">
    <property type="entry name" value="Vaccinia Virus protein VP39"/>
    <property type="match status" value="1"/>
</dbReference>
<dbReference type="Proteomes" id="UP001420932">
    <property type="component" value="Unassembled WGS sequence"/>
</dbReference>
<keyword evidence="4 10" id="KW-0808">Transferase</keyword>
<feature type="region of interest" description="Disordered" evidence="11">
    <location>
        <begin position="58"/>
        <end position="104"/>
    </location>
</feature>
<dbReference type="Pfam" id="PF03141">
    <property type="entry name" value="Methyltransf_29"/>
    <property type="match status" value="1"/>
</dbReference>
<keyword evidence="7 10" id="KW-1133">Transmembrane helix</keyword>
<keyword evidence="9 10" id="KW-0325">Glycoprotein</keyword>
<dbReference type="InterPro" id="IPR029063">
    <property type="entry name" value="SAM-dependent_MTases_sf"/>
</dbReference>
<protein>
    <recommendedName>
        <fullName evidence="10">Methyltransferase</fullName>
        <ecNumber evidence="10">2.1.1.-</ecNumber>
    </recommendedName>
</protein>
<evidence type="ECO:0000256" key="8">
    <source>
        <dbReference type="ARBA" id="ARBA00023136"/>
    </source>
</evidence>
<feature type="transmembrane region" description="Helical" evidence="10">
    <location>
        <begin position="16"/>
        <end position="35"/>
    </location>
</feature>
<keyword evidence="6 10" id="KW-0735">Signal-anchor</keyword>
<dbReference type="InterPro" id="IPR004159">
    <property type="entry name" value="Put_SAM_MeTrfase"/>
</dbReference>
<dbReference type="CDD" id="cd02440">
    <property type="entry name" value="AdoMet_MTases"/>
    <property type="match status" value="1"/>
</dbReference>
<keyword evidence="5 10" id="KW-0812">Transmembrane</keyword>
<evidence type="ECO:0000256" key="3">
    <source>
        <dbReference type="ARBA" id="ARBA00022603"/>
    </source>
</evidence>
<dbReference type="GO" id="GO:0005768">
    <property type="term" value="C:endosome"/>
    <property type="evidence" value="ECO:0007669"/>
    <property type="project" value="TreeGrafter"/>
</dbReference>
<evidence type="ECO:0000256" key="11">
    <source>
        <dbReference type="SAM" id="MobiDB-lite"/>
    </source>
</evidence>
<reference evidence="12 13" key="1">
    <citation type="submission" date="2024-01" db="EMBL/GenBank/DDBJ databases">
        <title>Genome assemblies of Stephania.</title>
        <authorList>
            <person name="Yang L."/>
        </authorList>
    </citation>
    <scope>NUCLEOTIDE SEQUENCE [LARGE SCALE GENOMIC DNA]</scope>
    <source>
        <strain evidence="12">YNDBR</strain>
        <tissue evidence="12">Leaf</tissue>
    </source>
</reference>
<keyword evidence="3 10" id="KW-0489">Methyltransferase</keyword>
<feature type="compositionally biased region" description="Gly residues" evidence="11">
    <location>
        <begin position="602"/>
        <end position="616"/>
    </location>
</feature>
<organism evidence="12 13">
    <name type="scientific">Stephania yunnanensis</name>
    <dbReference type="NCBI Taxonomy" id="152371"/>
    <lineage>
        <taxon>Eukaryota</taxon>
        <taxon>Viridiplantae</taxon>
        <taxon>Streptophyta</taxon>
        <taxon>Embryophyta</taxon>
        <taxon>Tracheophyta</taxon>
        <taxon>Spermatophyta</taxon>
        <taxon>Magnoliopsida</taxon>
        <taxon>Ranunculales</taxon>
        <taxon>Menispermaceae</taxon>
        <taxon>Menispermoideae</taxon>
        <taxon>Cissampelideae</taxon>
        <taxon>Stephania</taxon>
    </lineage>
</organism>
<evidence type="ECO:0000256" key="10">
    <source>
        <dbReference type="RuleBase" id="RU366043"/>
    </source>
</evidence>
<evidence type="ECO:0000256" key="5">
    <source>
        <dbReference type="ARBA" id="ARBA00022692"/>
    </source>
</evidence>
<name>A0AAP0Q059_9MAGN</name>
<keyword evidence="13" id="KW-1185">Reference proteome</keyword>
<feature type="region of interest" description="Disordered" evidence="11">
    <location>
        <begin position="591"/>
        <end position="616"/>
    </location>
</feature>
<dbReference type="GO" id="GO:0008168">
    <property type="term" value="F:methyltransferase activity"/>
    <property type="evidence" value="ECO:0007669"/>
    <property type="project" value="UniProtKB-UniRule"/>
</dbReference>
<feature type="compositionally biased region" description="Low complexity" evidence="11">
    <location>
        <begin position="85"/>
        <end position="95"/>
    </location>
</feature>
<evidence type="ECO:0000313" key="13">
    <source>
        <dbReference type="Proteomes" id="UP001420932"/>
    </source>
</evidence>
<keyword evidence="8 10" id="KW-0472">Membrane</keyword>
<dbReference type="FunFam" id="3.40.50.150:FF:000043">
    <property type="entry name" value="probable methyltransferase PMT3"/>
    <property type="match status" value="1"/>
</dbReference>
<dbReference type="GO" id="GO:0000139">
    <property type="term" value="C:Golgi membrane"/>
    <property type="evidence" value="ECO:0007669"/>
    <property type="project" value="UniProtKB-SubCell"/>
</dbReference>
<evidence type="ECO:0000256" key="4">
    <source>
        <dbReference type="ARBA" id="ARBA00022679"/>
    </source>
</evidence>
<dbReference type="SUPFAM" id="SSF53335">
    <property type="entry name" value="S-adenosyl-L-methionine-dependent methyltransferases"/>
    <property type="match status" value="1"/>
</dbReference>
<evidence type="ECO:0000313" key="12">
    <source>
        <dbReference type="EMBL" id="KAK9162473.1"/>
    </source>
</evidence>
<dbReference type="PANTHER" id="PTHR10108">
    <property type="entry name" value="SAM-DEPENDENT METHYLTRANSFERASE"/>
    <property type="match status" value="1"/>
</dbReference>
<proteinExistence type="inferred from homology"/>
<dbReference type="GO" id="GO:0032259">
    <property type="term" value="P:methylation"/>
    <property type="evidence" value="ECO:0007669"/>
    <property type="project" value="UniProtKB-KW"/>
</dbReference>
<dbReference type="AlphaFoldDB" id="A0AAP0Q059"/>
<comment type="caution">
    <text evidence="12">The sequence shown here is derived from an EMBL/GenBank/DDBJ whole genome shotgun (WGS) entry which is preliminary data.</text>
</comment>
<sequence length="666" mass="75184">MKGSNGSETLIFKTPWFVKLSGFTLVAIAFFYLGTRFSSSSDGYRELAFFGPALDRSAPSVAESPNANKSFHDFPNPISNQTEISNSNSNSNPTANSPPPPMVLERLGIIDENGTMSEEFEVGGELDPELGQDLENVTDVVENKDEGLKPRVRVEKFRLCGKSMREYIPCLDNVEAIKKLKSTEKGERFERHCPGKEKELDCLVPPPKDYKTPITWPKSRDEVWFSNVPHTRLVEDKGGQNWITRDKDKFKFPGGGTQFIHGADQYLDQISKMVPDISFGRHTRVVLDVGCGVASFGAFLFSRNVTTLSIAPKDVHENQIQFALERGVPAMVAAFATHRLLYPSQAFDLIHCSRCRIDWTRDDGILLLEINRMLRAGGYFAWAAQPVYKHEENLQEQWKEMEDLTIRLCWELVKKEGYIAIWRKPLNNNCYVSRGTEAKPPLCDANDDPDSVWYVGLKACITPLPENGYGANLTAWPERLHNPPDRLQSIEFDAYMSRKELFKAESGYWYDIIESYVRAYRWNTLNLRNVLDMRAGFGGFAAAMLDLKIDCWILNVVPVSGPNTLPVIYDRGLIGVMHDWSTRGGVVGERARAETDEDGGVEGRWGRGSGSASGGVGKVEDEVLRRVATLSRREAESGVRERRGVEEAVLREARRLRRARRRRGER</sequence>
<accession>A0AAP0Q059</accession>
<gene>
    <name evidence="12" type="ORF">Syun_003375</name>
</gene>
<dbReference type="PANTHER" id="PTHR10108:SF1144">
    <property type="entry name" value="METHYLTRANSFERASE PMT10-RELATED"/>
    <property type="match status" value="1"/>
</dbReference>
<dbReference type="EC" id="2.1.1.-" evidence="10"/>
<comment type="similarity">
    <text evidence="2 10">Belongs to the methyltransferase superfamily.</text>
</comment>
<evidence type="ECO:0000256" key="2">
    <source>
        <dbReference type="ARBA" id="ARBA00008361"/>
    </source>
</evidence>
<dbReference type="GO" id="GO:0005802">
    <property type="term" value="C:trans-Golgi network"/>
    <property type="evidence" value="ECO:0007669"/>
    <property type="project" value="TreeGrafter"/>
</dbReference>
<dbReference type="EMBL" id="JBBNAF010000002">
    <property type="protein sequence ID" value="KAK9162473.1"/>
    <property type="molecule type" value="Genomic_DNA"/>
</dbReference>
<evidence type="ECO:0000256" key="6">
    <source>
        <dbReference type="ARBA" id="ARBA00022968"/>
    </source>
</evidence>
<evidence type="ECO:0000256" key="7">
    <source>
        <dbReference type="ARBA" id="ARBA00022989"/>
    </source>
</evidence>
<comment type="subcellular location">
    <subcellularLocation>
        <location evidence="1">Golgi apparatus membrane</location>
        <topology evidence="1">Single-pass type II membrane protein</topology>
    </subcellularLocation>
    <subcellularLocation>
        <location evidence="10">Membrane</location>
        <topology evidence="10">Single-pass type II membrane protein</topology>
    </subcellularLocation>
</comment>